<dbReference type="PANTHER" id="PTHR48050:SF13">
    <property type="entry name" value="STEROL 3-BETA-GLUCOSYLTRANSFERASE UGT80A2"/>
    <property type="match status" value="1"/>
</dbReference>
<dbReference type="GO" id="GO:0008194">
    <property type="term" value="F:UDP-glycosyltransferase activity"/>
    <property type="evidence" value="ECO:0007669"/>
    <property type="project" value="InterPro"/>
</dbReference>
<dbReference type="GO" id="GO:0016758">
    <property type="term" value="F:hexosyltransferase activity"/>
    <property type="evidence" value="ECO:0007669"/>
    <property type="project" value="UniProtKB-ARBA"/>
</dbReference>
<keyword evidence="3 6" id="KW-0808">Transferase</keyword>
<dbReference type="InterPro" id="IPR048284">
    <property type="entry name" value="EryCIII-like_N"/>
</dbReference>
<protein>
    <submittedName>
        <fullName evidence="6">Elloramycin glycosyltransferase ElmGT</fullName>
    </submittedName>
</protein>
<dbReference type="InterPro" id="IPR010610">
    <property type="entry name" value="EryCIII-like_C"/>
</dbReference>
<accession>A0A564N487</accession>
<evidence type="ECO:0000256" key="3">
    <source>
        <dbReference type="ARBA" id="ARBA00022679"/>
    </source>
</evidence>
<proteinExistence type="inferred from homology"/>
<dbReference type="InterPro" id="IPR002213">
    <property type="entry name" value="UDP_glucos_trans"/>
</dbReference>
<reference evidence="6 7" key="1">
    <citation type="submission" date="2019-07" db="EMBL/GenBank/DDBJ databases">
        <authorList>
            <person name="Brisse S."/>
            <person name="Rodrigues C."/>
            <person name="Thorpe H."/>
        </authorList>
    </citation>
    <scope>NUCLEOTIDE SEQUENCE [LARGE SCALE GENOMIC DNA]</scope>
    <source>
        <strain evidence="6">SB6408</strain>
    </source>
</reference>
<dbReference type="CDD" id="cd03784">
    <property type="entry name" value="GT1_Gtf-like"/>
    <property type="match status" value="1"/>
</dbReference>
<evidence type="ECO:0000256" key="1">
    <source>
        <dbReference type="ARBA" id="ARBA00006962"/>
    </source>
</evidence>
<evidence type="ECO:0000313" key="6">
    <source>
        <dbReference type="EMBL" id="VUT01094.1"/>
    </source>
</evidence>
<feature type="domain" description="Erythromycin biosynthesis protein CIII-like N-terminal" evidence="5">
    <location>
        <begin position="23"/>
        <end position="211"/>
    </location>
</feature>
<evidence type="ECO:0000259" key="5">
    <source>
        <dbReference type="Pfam" id="PF21036"/>
    </source>
</evidence>
<keyword evidence="2" id="KW-0328">Glycosyltransferase</keyword>
<evidence type="ECO:0000313" key="7">
    <source>
        <dbReference type="Proteomes" id="UP000318370"/>
    </source>
</evidence>
<dbReference type="Pfam" id="PF06722">
    <property type="entry name" value="EryCIII-like_C"/>
    <property type="match status" value="1"/>
</dbReference>
<dbReference type="RefSeq" id="WP_142463806.1">
    <property type="nucleotide sequence ID" value="NZ_CABGHF010000045.1"/>
</dbReference>
<dbReference type="PANTHER" id="PTHR48050">
    <property type="entry name" value="STEROL 3-BETA-GLUCOSYLTRANSFERASE"/>
    <property type="match status" value="1"/>
</dbReference>
<feature type="domain" description="Erythromycin biosynthesis protein CIII-like C-terminal" evidence="4">
    <location>
        <begin position="224"/>
        <end position="363"/>
    </location>
</feature>
<name>A0A564N487_9ENTR</name>
<comment type="similarity">
    <text evidence="1">Belongs to the glycosyltransferase 28 family.</text>
</comment>
<dbReference type="EMBL" id="CABGHF010000045">
    <property type="protein sequence ID" value="VUT01094.1"/>
    <property type="molecule type" value="Genomic_DNA"/>
</dbReference>
<evidence type="ECO:0000259" key="4">
    <source>
        <dbReference type="Pfam" id="PF06722"/>
    </source>
</evidence>
<dbReference type="GO" id="GO:0017000">
    <property type="term" value="P:antibiotic biosynthetic process"/>
    <property type="evidence" value="ECO:0007669"/>
    <property type="project" value="UniProtKB-ARBA"/>
</dbReference>
<sequence length="383" mass="41855">MRVLFIGPPLYGLLYPILSLAQGFRVNGHEVLIASAGKFAQKAAEAGLVVFNAAPDLDSEADYQRREKIRKQNNIVGNFSFFSNDMADQLIEFAGKWQPDLIIYPPLGPVGPLIAAKYGVPAVMQTVGFAHTSLHIKMMTQTLADTYTRHGVASPPQDLAWIDVTPPSMSILKNDGEPIISMQYVPYNGGAVWDTWWERHPDRKRLLISLGTVKPMVDGLDLISWVMDSAGEVDAEIILQLSLNARTGLRKLPTNVRLVDWIPMGVFLNGADGFIHHGGAGNTLTALRGGIPQIVFGQGADRPVNARAVMERGCGIIPDNNGLTTELINTFLSDTTLRNVSAQVAAEMAAQATPSEVSKLLVEKVECSYFSRQPSHHQPNRFS</sequence>
<organism evidence="6 7">
    <name type="scientific">Klebsiella spallanzanii</name>
    <dbReference type="NCBI Taxonomy" id="2587528"/>
    <lineage>
        <taxon>Bacteria</taxon>
        <taxon>Pseudomonadati</taxon>
        <taxon>Pseudomonadota</taxon>
        <taxon>Gammaproteobacteria</taxon>
        <taxon>Enterobacterales</taxon>
        <taxon>Enterobacteriaceae</taxon>
        <taxon>Klebsiella/Raoultella group</taxon>
        <taxon>Klebsiella</taxon>
    </lineage>
</organism>
<dbReference type="AlphaFoldDB" id="A0A564N487"/>
<dbReference type="SUPFAM" id="SSF53756">
    <property type="entry name" value="UDP-Glycosyltransferase/glycogen phosphorylase"/>
    <property type="match status" value="1"/>
</dbReference>
<evidence type="ECO:0000256" key="2">
    <source>
        <dbReference type="ARBA" id="ARBA00022676"/>
    </source>
</evidence>
<dbReference type="Gene3D" id="3.40.50.2000">
    <property type="entry name" value="Glycogen Phosphorylase B"/>
    <property type="match status" value="2"/>
</dbReference>
<dbReference type="Proteomes" id="UP000318370">
    <property type="component" value="Unassembled WGS sequence"/>
</dbReference>
<dbReference type="InterPro" id="IPR050426">
    <property type="entry name" value="Glycosyltransferase_28"/>
</dbReference>
<gene>
    <name evidence="6" type="primary">elmGT</name>
    <name evidence="6" type="ORF">SB6408_01927</name>
</gene>
<dbReference type="Pfam" id="PF21036">
    <property type="entry name" value="EryCIII-like_N"/>
    <property type="match status" value="1"/>
</dbReference>